<evidence type="ECO:0000256" key="1">
    <source>
        <dbReference type="SAM" id="SignalP"/>
    </source>
</evidence>
<accession>A0A3L7JIR0</accession>
<dbReference type="OrthoDB" id="2680601at2"/>
<comment type="caution">
    <text evidence="2">The sequence shown here is derived from an EMBL/GenBank/DDBJ whole genome shotgun (WGS) entry which is preliminary data.</text>
</comment>
<gene>
    <name evidence="2" type="ORF">D9X91_21745</name>
</gene>
<dbReference type="Proteomes" id="UP000276770">
    <property type="component" value="Unassembled WGS sequence"/>
</dbReference>
<reference evidence="2 3" key="1">
    <citation type="submission" date="2018-10" db="EMBL/GenBank/DDBJ databases">
        <title>Falsibacillus sp. genome draft.</title>
        <authorList>
            <person name="Shi S."/>
        </authorList>
    </citation>
    <scope>NUCLEOTIDE SEQUENCE [LARGE SCALE GENOMIC DNA]</scope>
    <source>
        <strain evidence="2 3">GY 10110</strain>
    </source>
</reference>
<dbReference type="InterPro" id="IPR025056">
    <property type="entry name" value="DUF3993"/>
</dbReference>
<proteinExistence type="predicted"/>
<feature type="chain" id="PRO_5018177618" evidence="1">
    <location>
        <begin position="29"/>
        <end position="236"/>
    </location>
</feature>
<sequence>MRWAKYVIGSLASICFMVLLVFAEPAWADEMDGPSIAKVKEAFQAQVSLSEKERTMPEVMQVLKPYFTDKFVDIFLQANLVKTKSGYQTFGSDFAPYYIPFFSYDKSKMKIVQDGGDFFVIEKFVDDGDGPVSFPDGYQGVKFLKTGENEWKIDEVETNIPDRIIEKADGQVPYVKGKKPGQIHSLWSDFSRFPIGFMIQAPRAMTSPINVINQVWIASDIYSLNQASIKKTMTME</sequence>
<dbReference type="AlphaFoldDB" id="A0A3L7JIR0"/>
<keyword evidence="1" id="KW-0732">Signal</keyword>
<organism evidence="2 3">
    <name type="scientific">Falsibacillus albus</name>
    <dbReference type="NCBI Taxonomy" id="2478915"/>
    <lineage>
        <taxon>Bacteria</taxon>
        <taxon>Bacillati</taxon>
        <taxon>Bacillota</taxon>
        <taxon>Bacilli</taxon>
        <taxon>Bacillales</taxon>
        <taxon>Bacillaceae</taxon>
        <taxon>Falsibacillus</taxon>
    </lineage>
</organism>
<dbReference type="Pfam" id="PF13158">
    <property type="entry name" value="DUF3993"/>
    <property type="match status" value="1"/>
</dbReference>
<evidence type="ECO:0000313" key="2">
    <source>
        <dbReference type="EMBL" id="RLQ90606.1"/>
    </source>
</evidence>
<protein>
    <submittedName>
        <fullName evidence="2">DUF3993 domain-containing protein</fullName>
    </submittedName>
</protein>
<dbReference type="RefSeq" id="WP_121682757.1">
    <property type="nucleotide sequence ID" value="NZ_RCVZ01000029.1"/>
</dbReference>
<evidence type="ECO:0000313" key="3">
    <source>
        <dbReference type="Proteomes" id="UP000276770"/>
    </source>
</evidence>
<dbReference type="EMBL" id="RCVZ01000029">
    <property type="protein sequence ID" value="RLQ90606.1"/>
    <property type="molecule type" value="Genomic_DNA"/>
</dbReference>
<feature type="signal peptide" evidence="1">
    <location>
        <begin position="1"/>
        <end position="28"/>
    </location>
</feature>
<keyword evidence="3" id="KW-1185">Reference proteome</keyword>
<name>A0A3L7JIR0_9BACI</name>